<dbReference type="PANTHER" id="PTHR30251">
    <property type="entry name" value="PILUS ASSEMBLY CHAPERONE"/>
    <property type="match status" value="1"/>
</dbReference>
<dbReference type="PROSITE" id="PS00635">
    <property type="entry name" value="PILI_CHAPERONE"/>
    <property type="match status" value="1"/>
</dbReference>
<proteinExistence type="inferred from homology"/>
<gene>
    <name evidence="12" type="ORF">IV431_19045</name>
</gene>
<organism evidence="12 13">
    <name type="scientific">Rahnella victoriana</name>
    <dbReference type="NCBI Taxonomy" id="1510570"/>
    <lineage>
        <taxon>Bacteria</taxon>
        <taxon>Pseudomonadati</taxon>
        <taxon>Pseudomonadota</taxon>
        <taxon>Gammaproteobacteria</taxon>
        <taxon>Enterobacterales</taxon>
        <taxon>Yersiniaceae</taxon>
        <taxon>Rahnella</taxon>
    </lineage>
</organism>
<dbReference type="SUPFAM" id="SSF49354">
    <property type="entry name" value="PapD-like"/>
    <property type="match status" value="1"/>
</dbReference>
<evidence type="ECO:0000259" key="10">
    <source>
        <dbReference type="Pfam" id="PF00345"/>
    </source>
</evidence>
<feature type="chain" id="PRO_5045912186" evidence="9">
    <location>
        <begin position="27"/>
        <end position="255"/>
    </location>
</feature>
<dbReference type="InterPro" id="IPR036316">
    <property type="entry name" value="Pili_assmbl_chap_C_dom_sf"/>
</dbReference>
<dbReference type="EMBL" id="JADOBH010000004">
    <property type="protein sequence ID" value="MBF7957659.1"/>
    <property type="molecule type" value="Genomic_DNA"/>
</dbReference>
<feature type="signal peptide" evidence="9">
    <location>
        <begin position="1"/>
        <end position="26"/>
    </location>
</feature>
<evidence type="ECO:0000313" key="13">
    <source>
        <dbReference type="Proteomes" id="UP000600307"/>
    </source>
</evidence>
<evidence type="ECO:0000256" key="9">
    <source>
        <dbReference type="SAM" id="SignalP"/>
    </source>
</evidence>
<comment type="caution">
    <text evidence="12">The sequence shown here is derived from an EMBL/GenBank/DDBJ whole genome shotgun (WGS) entry which is preliminary data.</text>
</comment>
<keyword evidence="13" id="KW-1185">Reference proteome</keyword>
<comment type="subcellular location">
    <subcellularLocation>
        <location evidence="1 8">Periplasm</location>
    </subcellularLocation>
</comment>
<evidence type="ECO:0000256" key="8">
    <source>
        <dbReference type="RuleBase" id="RU003918"/>
    </source>
</evidence>
<evidence type="ECO:0000313" key="12">
    <source>
        <dbReference type="EMBL" id="MBF7957659.1"/>
    </source>
</evidence>
<dbReference type="PRINTS" id="PR00969">
    <property type="entry name" value="CHAPERONPILI"/>
</dbReference>
<keyword evidence="4 9" id="KW-0732">Signal</keyword>
<dbReference type="PANTHER" id="PTHR30251:SF2">
    <property type="entry name" value="FIMBRIAL CHAPERONE YADV-RELATED"/>
    <property type="match status" value="1"/>
</dbReference>
<dbReference type="InterPro" id="IPR016148">
    <property type="entry name" value="Pili_assmbl_chaperone_C"/>
</dbReference>
<evidence type="ECO:0000256" key="2">
    <source>
        <dbReference type="ARBA" id="ARBA00007399"/>
    </source>
</evidence>
<accession>A0ABS0DUW6</accession>
<protein>
    <submittedName>
        <fullName evidence="12">Molecular chaperone</fullName>
    </submittedName>
</protein>
<name>A0ABS0DUW6_9GAMM</name>
<evidence type="ECO:0000256" key="6">
    <source>
        <dbReference type="ARBA" id="ARBA00023186"/>
    </source>
</evidence>
<dbReference type="Pfam" id="PF02753">
    <property type="entry name" value="PapD_C"/>
    <property type="match status" value="1"/>
</dbReference>
<evidence type="ECO:0000256" key="5">
    <source>
        <dbReference type="ARBA" id="ARBA00022764"/>
    </source>
</evidence>
<keyword evidence="6 8" id="KW-0143">Chaperone</keyword>
<evidence type="ECO:0000256" key="4">
    <source>
        <dbReference type="ARBA" id="ARBA00022729"/>
    </source>
</evidence>
<comment type="similarity">
    <text evidence="2 8">Belongs to the periplasmic pilus chaperone family.</text>
</comment>
<keyword evidence="3" id="KW-1029">Fimbrium biogenesis</keyword>
<dbReference type="SUPFAM" id="SSF49584">
    <property type="entry name" value="Periplasmic chaperone C-domain"/>
    <property type="match status" value="1"/>
</dbReference>
<keyword evidence="5" id="KW-0574">Periplasm</keyword>
<dbReference type="Pfam" id="PF00345">
    <property type="entry name" value="PapD_N"/>
    <property type="match status" value="1"/>
</dbReference>
<dbReference type="InterPro" id="IPR001829">
    <property type="entry name" value="Pili_assmbl_chaperone_bac"/>
</dbReference>
<evidence type="ECO:0000256" key="1">
    <source>
        <dbReference type="ARBA" id="ARBA00004418"/>
    </source>
</evidence>
<dbReference type="Proteomes" id="UP000600307">
    <property type="component" value="Unassembled WGS sequence"/>
</dbReference>
<dbReference type="InterPro" id="IPR018046">
    <property type="entry name" value="Pili_assmbl_chaperone_CS"/>
</dbReference>
<feature type="domain" description="Pili assembly chaperone N-terminal" evidence="10">
    <location>
        <begin position="33"/>
        <end position="166"/>
    </location>
</feature>
<dbReference type="InterPro" id="IPR008962">
    <property type="entry name" value="PapD-like_sf"/>
</dbReference>
<evidence type="ECO:0000256" key="3">
    <source>
        <dbReference type="ARBA" id="ARBA00022558"/>
    </source>
</evidence>
<sequence length="255" mass="27624">MRFSLKLPACVAVVATALAVAMPGFASPEQPAGLSLTQFRLVYPASEKKGITWSLTNNTDRAYLMQSWIRPLDAATGLPAAEEERKGPSATIPLLVTPPLKRVEPGDPLQLRLRITDMSLPQDRESVFYLSVKGIPSVPDKASQNGGQLVVAVVNNLKLFYRPEGLPEGGVKKAVQQLRFSLQGDVLVADNPTPFYLNFSQLSVGGKPLPAAELRKLVPPKGQQRYAVSGGAQGAVEWQVLDEESQVTPLQRQTL</sequence>
<feature type="domain" description="Pili assembly chaperone C-terminal" evidence="11">
    <location>
        <begin position="190"/>
        <end position="242"/>
    </location>
</feature>
<dbReference type="InterPro" id="IPR016147">
    <property type="entry name" value="Pili_assmbl_chaperone_N"/>
</dbReference>
<keyword evidence="7" id="KW-0393">Immunoglobulin domain</keyword>
<reference evidence="12 13" key="1">
    <citation type="submission" date="2020-11" db="EMBL/GenBank/DDBJ databases">
        <title>Taxonomic investigation of Rahnella spp.</title>
        <authorList>
            <person name="Lee S.D."/>
        </authorList>
    </citation>
    <scope>NUCLEOTIDE SEQUENCE [LARGE SCALE GENOMIC DNA]</scope>
    <source>
        <strain evidence="12 13">SAP-10</strain>
    </source>
</reference>
<dbReference type="InterPro" id="IPR013783">
    <property type="entry name" value="Ig-like_fold"/>
</dbReference>
<dbReference type="InterPro" id="IPR050643">
    <property type="entry name" value="Periplasmic_pilus_chap"/>
</dbReference>
<dbReference type="Gene3D" id="2.60.40.10">
    <property type="entry name" value="Immunoglobulins"/>
    <property type="match status" value="2"/>
</dbReference>
<evidence type="ECO:0000259" key="11">
    <source>
        <dbReference type="Pfam" id="PF02753"/>
    </source>
</evidence>
<dbReference type="RefSeq" id="WP_133822184.1">
    <property type="nucleotide sequence ID" value="NZ_CP089920.1"/>
</dbReference>
<evidence type="ECO:0000256" key="7">
    <source>
        <dbReference type="ARBA" id="ARBA00023319"/>
    </source>
</evidence>